<keyword evidence="2" id="KW-1185">Reference proteome</keyword>
<proteinExistence type="predicted"/>
<reference evidence="1 2" key="1">
    <citation type="submission" date="2019-06" db="EMBL/GenBank/DDBJ databases">
        <title>Sequencing the genomes of 1000 actinobacteria strains.</title>
        <authorList>
            <person name="Klenk H.-P."/>
        </authorList>
    </citation>
    <scope>NUCLEOTIDE SEQUENCE [LARGE SCALE GENOMIC DNA]</scope>
    <source>
        <strain evidence="1 2">DSM 102200</strain>
    </source>
</reference>
<dbReference type="Proteomes" id="UP000316096">
    <property type="component" value="Unassembled WGS sequence"/>
</dbReference>
<protein>
    <submittedName>
        <fullName evidence="1">Uncharacterized protein</fullName>
    </submittedName>
</protein>
<dbReference type="AlphaFoldDB" id="A0A543CSF5"/>
<comment type="caution">
    <text evidence="1">The sequence shown here is derived from an EMBL/GenBank/DDBJ whole genome shotgun (WGS) entry which is preliminary data.</text>
</comment>
<dbReference type="RefSeq" id="WP_185792434.1">
    <property type="nucleotide sequence ID" value="NZ_VFOZ01000001.1"/>
</dbReference>
<evidence type="ECO:0000313" key="1">
    <source>
        <dbReference type="EMBL" id="TQM00025.1"/>
    </source>
</evidence>
<name>A0A543CSF5_9ACTN</name>
<sequence length="50" mass="5116">MKKVGKWGALGFLAFYLVSQPHRAATVVHGALGGLTGAATSLSSFVSDLP</sequence>
<accession>A0A543CSF5</accession>
<evidence type="ECO:0000313" key="2">
    <source>
        <dbReference type="Proteomes" id="UP000316096"/>
    </source>
</evidence>
<gene>
    <name evidence="1" type="ORF">FB559_5728</name>
</gene>
<dbReference type="EMBL" id="VFOZ01000001">
    <property type="protein sequence ID" value="TQM00025.1"/>
    <property type="molecule type" value="Genomic_DNA"/>
</dbReference>
<organism evidence="1 2">
    <name type="scientific">Actinoallomurus bryophytorum</name>
    <dbReference type="NCBI Taxonomy" id="1490222"/>
    <lineage>
        <taxon>Bacteria</taxon>
        <taxon>Bacillati</taxon>
        <taxon>Actinomycetota</taxon>
        <taxon>Actinomycetes</taxon>
        <taxon>Streptosporangiales</taxon>
        <taxon>Thermomonosporaceae</taxon>
        <taxon>Actinoallomurus</taxon>
    </lineage>
</organism>